<keyword evidence="1" id="KW-0472">Membrane</keyword>
<dbReference type="AlphaFoldDB" id="A0A7G8AFY7"/>
<dbReference type="RefSeq" id="WP_045332751.1">
    <property type="nucleotide sequence ID" value="NZ_JABJWE010000019.1"/>
</dbReference>
<name>A0A7G8AFY7_9ENTR</name>
<keyword evidence="1" id="KW-1133">Transmembrane helix</keyword>
<reference evidence="2" key="1">
    <citation type="journal article" date="2020" name="Antimicrob. Agents">
        <title>Detection of mobile colistin resistance gene mcr-10.1 in a conjugative plasmid from Enterobacter roggenkampii of chicken origin in China.</title>
        <authorList>
            <person name="Lei C.W."/>
            <person name="Zhang Y."/>
            <person name="Wang Y.T."/>
            <person name="Wang H.N."/>
        </authorList>
    </citation>
    <scope>NUCLEOTIDE SEQUENCE</scope>
    <source>
        <strain evidence="2">YK16</strain>
        <plasmid evidence="2">pYK16-mcr-10</plasmid>
    </source>
</reference>
<keyword evidence="1" id="KW-0812">Transmembrane</keyword>
<feature type="transmembrane region" description="Helical" evidence="1">
    <location>
        <begin position="55"/>
        <end position="75"/>
    </location>
</feature>
<organism evidence="2">
    <name type="scientific">Enterobacter roggenkampii</name>
    <dbReference type="NCBI Taxonomy" id="1812935"/>
    <lineage>
        <taxon>Bacteria</taxon>
        <taxon>Pseudomonadati</taxon>
        <taxon>Pseudomonadota</taxon>
        <taxon>Gammaproteobacteria</taxon>
        <taxon>Enterobacterales</taxon>
        <taxon>Enterobacteriaceae</taxon>
        <taxon>Enterobacter</taxon>
        <taxon>Enterobacter cloacae complex</taxon>
    </lineage>
</organism>
<keyword evidence="2" id="KW-0614">Plasmid</keyword>
<geneLocation type="plasmid" evidence="2">
    <name>pYK16-mcr-10</name>
</geneLocation>
<evidence type="ECO:0000256" key="1">
    <source>
        <dbReference type="SAM" id="Phobius"/>
    </source>
</evidence>
<accession>A0A7G8AFY7</accession>
<proteinExistence type="predicted"/>
<sequence length="85" mass="9510">MAARRVPTGFRILICVAVFALTFLLVRPSDPATQGQIEFWKKLAGLFGERDVEGFVGISLLVICSVVMVIAYPLIVRFIEKRLNK</sequence>
<dbReference type="EMBL" id="MT468575">
    <property type="protein sequence ID" value="QNI18528.1"/>
    <property type="molecule type" value="Genomic_DNA"/>
</dbReference>
<protein>
    <submittedName>
        <fullName evidence="2">Uncharacterized protein</fullName>
    </submittedName>
</protein>
<evidence type="ECO:0000313" key="2">
    <source>
        <dbReference type="EMBL" id="QNI18528.1"/>
    </source>
</evidence>